<dbReference type="InterPro" id="IPR000297">
    <property type="entry name" value="PPIase_PpiC"/>
</dbReference>
<dbReference type="InterPro" id="IPR046357">
    <property type="entry name" value="PPIase_dom_sf"/>
</dbReference>
<proteinExistence type="inferred from homology"/>
<dbReference type="Pfam" id="PF13616">
    <property type="entry name" value="Rotamase_3"/>
    <property type="match status" value="1"/>
</dbReference>
<dbReference type="Gene3D" id="1.10.4030.10">
    <property type="entry name" value="Porin chaperone SurA, peptide-binding domain"/>
    <property type="match status" value="1"/>
</dbReference>
<evidence type="ECO:0000256" key="5">
    <source>
        <dbReference type="ARBA" id="ARBA00022989"/>
    </source>
</evidence>
<dbReference type="Gene3D" id="3.10.50.40">
    <property type="match status" value="1"/>
</dbReference>
<keyword evidence="11" id="KW-0697">Rotamase</keyword>
<dbReference type="SUPFAM" id="SSF54534">
    <property type="entry name" value="FKBP-like"/>
    <property type="match status" value="1"/>
</dbReference>
<evidence type="ECO:0000256" key="9">
    <source>
        <dbReference type="ARBA" id="ARBA00040743"/>
    </source>
</evidence>
<keyword evidence="6 12" id="KW-0472">Membrane</keyword>
<gene>
    <name evidence="14" type="primary">ppiD</name>
    <name evidence="14" type="ORF">tloyanaT_28820</name>
</gene>
<keyword evidence="4 12" id="KW-0812">Transmembrane</keyword>
<evidence type="ECO:0000313" key="14">
    <source>
        <dbReference type="EMBL" id="GLX86629.1"/>
    </source>
</evidence>
<evidence type="ECO:0000256" key="12">
    <source>
        <dbReference type="SAM" id="Phobius"/>
    </source>
</evidence>
<evidence type="ECO:0000313" key="15">
    <source>
        <dbReference type="Proteomes" id="UP001157134"/>
    </source>
</evidence>
<dbReference type="PANTHER" id="PTHR47529">
    <property type="entry name" value="PEPTIDYL-PROLYL CIS-TRANS ISOMERASE D"/>
    <property type="match status" value="1"/>
</dbReference>
<keyword evidence="3" id="KW-0997">Cell inner membrane</keyword>
<dbReference type="PANTHER" id="PTHR47529:SF1">
    <property type="entry name" value="PERIPLASMIC CHAPERONE PPID"/>
    <property type="match status" value="1"/>
</dbReference>
<feature type="domain" description="PpiC" evidence="13">
    <location>
        <begin position="268"/>
        <end position="366"/>
    </location>
</feature>
<keyword evidence="11 14" id="KW-0413">Isomerase</keyword>
<dbReference type="GO" id="GO:0016853">
    <property type="term" value="F:isomerase activity"/>
    <property type="evidence" value="ECO:0007669"/>
    <property type="project" value="UniProtKB-KW"/>
</dbReference>
<comment type="subcellular location">
    <subcellularLocation>
        <location evidence="1">Cell inner membrane</location>
        <topology evidence="1">Single-pass type II membrane protein</topology>
        <orientation evidence="1">Periplasmic side</orientation>
    </subcellularLocation>
</comment>
<comment type="similarity">
    <text evidence="8">Belongs to the PpiD chaperone family.</text>
</comment>
<comment type="caution">
    <text evidence="14">The sequence shown here is derived from an EMBL/GenBank/DDBJ whole genome shotgun (WGS) entry which is preliminary data.</text>
</comment>
<dbReference type="InterPro" id="IPR027304">
    <property type="entry name" value="Trigger_fact/SurA_dom_sf"/>
</dbReference>
<keyword evidence="2" id="KW-1003">Cell membrane</keyword>
<evidence type="ECO:0000256" key="2">
    <source>
        <dbReference type="ARBA" id="ARBA00022475"/>
    </source>
</evidence>
<keyword evidence="5 12" id="KW-1133">Transmembrane helix</keyword>
<keyword evidence="7" id="KW-0143">Chaperone</keyword>
<sequence length="636" mass="70745">MLERIRENSQGMTAKIILGFIILTFAIAGIGSYTNNVDTSVAEVNGEKISQQAFEQAYQAQRNRMAQQFGDMFDTLASNPAYLANLRNGVLDNLINEKLLDQAARDLAIRISDEEIKKTIRNMEEFQIDGQFDNNRYLAVINQSGFFQSSDFRDYLRVEMARRQLGMALVSGEFGLPYQAEQAEKLRNQTRDIKYAVVDTEQFKSQVDVSEEEIATYYQDNEDRFQTQEKVKVDYVMVDVFDIAKDIDVTEEDAKAYYEENIASFTKEEQRRISHILIEFGDDKGAAEQEIRTLANRIAEGADFAELAKEFSADTFSGENGGDLEYLELGVMDEAFEQAALNLEKVNDVSDVVESEFGYHLIKLTELKAAETQAFEDVKEELMAQVSESEAQNKFYELQQELARLSFEFPDSLEDAAGAVNAEVKTSDWLGRTKQVAPFNNPKVVDAMFSDIVLSENLNSDIIEVSDNLAMVVRLNEYQEAKTRPLAEVSETIKTQLIAAKASAKAEEAVDMILASYKAGEDVSAQAEALGTSFIEKAAATRFSADVDSAISRLAFTLPHPVEGKVSADTVSLRNGQVAVVEVTAVQEGTVSPTLDNVVEQQGASLSQASYVAYVESLRAKAKITRKTLSEPANVF</sequence>
<reference evidence="14 15" key="1">
    <citation type="submission" date="2023-03" db="EMBL/GenBank/DDBJ databases">
        <title>Thalassotalea loyana LMG 22536T draft genome sequence.</title>
        <authorList>
            <person name="Sawabe T."/>
        </authorList>
    </citation>
    <scope>NUCLEOTIDE SEQUENCE [LARGE SCALE GENOMIC DNA]</scope>
    <source>
        <strain evidence="14 15">LMG 22536</strain>
    </source>
</reference>
<evidence type="ECO:0000256" key="6">
    <source>
        <dbReference type="ARBA" id="ARBA00023136"/>
    </source>
</evidence>
<dbReference type="RefSeq" id="WP_284299855.1">
    <property type="nucleotide sequence ID" value="NZ_BSSV01000007.1"/>
</dbReference>
<keyword evidence="15" id="KW-1185">Reference proteome</keyword>
<feature type="transmembrane region" description="Helical" evidence="12">
    <location>
        <begin position="12"/>
        <end position="33"/>
    </location>
</feature>
<dbReference type="InterPro" id="IPR052029">
    <property type="entry name" value="PpiD_chaperone"/>
</dbReference>
<evidence type="ECO:0000256" key="3">
    <source>
        <dbReference type="ARBA" id="ARBA00022519"/>
    </source>
</evidence>
<dbReference type="Proteomes" id="UP001157134">
    <property type="component" value="Unassembled WGS sequence"/>
</dbReference>
<evidence type="ECO:0000256" key="4">
    <source>
        <dbReference type="ARBA" id="ARBA00022692"/>
    </source>
</evidence>
<evidence type="ECO:0000259" key="13">
    <source>
        <dbReference type="PROSITE" id="PS50198"/>
    </source>
</evidence>
<dbReference type="PROSITE" id="PS50198">
    <property type="entry name" value="PPIC_PPIASE_2"/>
    <property type="match status" value="1"/>
</dbReference>
<accession>A0ABQ6HGP0</accession>
<dbReference type="EMBL" id="BSSV01000007">
    <property type="protein sequence ID" value="GLX86629.1"/>
    <property type="molecule type" value="Genomic_DNA"/>
</dbReference>
<dbReference type="Pfam" id="PF13624">
    <property type="entry name" value="SurA_N_3"/>
    <property type="match status" value="1"/>
</dbReference>
<organism evidence="14 15">
    <name type="scientific">Thalassotalea loyana</name>
    <dbReference type="NCBI Taxonomy" id="280483"/>
    <lineage>
        <taxon>Bacteria</taxon>
        <taxon>Pseudomonadati</taxon>
        <taxon>Pseudomonadota</taxon>
        <taxon>Gammaproteobacteria</taxon>
        <taxon>Alteromonadales</taxon>
        <taxon>Colwelliaceae</taxon>
        <taxon>Thalassotalea</taxon>
    </lineage>
</organism>
<evidence type="ECO:0000256" key="7">
    <source>
        <dbReference type="ARBA" id="ARBA00023186"/>
    </source>
</evidence>
<evidence type="ECO:0000256" key="1">
    <source>
        <dbReference type="ARBA" id="ARBA00004382"/>
    </source>
</evidence>
<evidence type="ECO:0000256" key="8">
    <source>
        <dbReference type="ARBA" id="ARBA00038408"/>
    </source>
</evidence>
<protein>
    <recommendedName>
        <fullName evidence="9">Periplasmic chaperone PpiD</fullName>
    </recommendedName>
    <alternativeName>
        <fullName evidence="10">Periplasmic folding chaperone</fullName>
    </alternativeName>
</protein>
<name>A0ABQ6HGP0_9GAMM</name>
<evidence type="ECO:0000256" key="10">
    <source>
        <dbReference type="ARBA" id="ARBA00042775"/>
    </source>
</evidence>
<evidence type="ECO:0000256" key="11">
    <source>
        <dbReference type="PROSITE-ProRule" id="PRU00278"/>
    </source>
</evidence>
<dbReference type="SUPFAM" id="SSF109998">
    <property type="entry name" value="Triger factor/SurA peptide-binding domain-like"/>
    <property type="match status" value="1"/>
</dbReference>